<sequence length="97" mass="10772">MSSYSKRIACDRVQNRVSFKLREARESSRPDPGNLGVGTPTVKRQVVAARVEPLNMYLSGREPHHSYLYPSPRQLLLRDIFQVASAPESVGSISTTG</sequence>
<gene>
    <name evidence="1" type="ORF">IPOD504_LOCUS806</name>
</gene>
<feature type="non-terminal residue" evidence="1">
    <location>
        <position position="97"/>
    </location>
</feature>
<organism evidence="1 2">
    <name type="scientific">Iphiclides podalirius</name>
    <name type="common">scarce swallowtail</name>
    <dbReference type="NCBI Taxonomy" id="110791"/>
    <lineage>
        <taxon>Eukaryota</taxon>
        <taxon>Metazoa</taxon>
        <taxon>Ecdysozoa</taxon>
        <taxon>Arthropoda</taxon>
        <taxon>Hexapoda</taxon>
        <taxon>Insecta</taxon>
        <taxon>Pterygota</taxon>
        <taxon>Neoptera</taxon>
        <taxon>Endopterygota</taxon>
        <taxon>Lepidoptera</taxon>
        <taxon>Glossata</taxon>
        <taxon>Ditrysia</taxon>
        <taxon>Papilionoidea</taxon>
        <taxon>Papilionidae</taxon>
        <taxon>Papilioninae</taxon>
        <taxon>Iphiclides</taxon>
    </lineage>
</organism>
<name>A0ABN8HUK3_9NEOP</name>
<accession>A0ABN8HUK3</accession>
<protein>
    <submittedName>
        <fullName evidence="1">Uncharacterized protein</fullName>
    </submittedName>
</protein>
<reference evidence="1" key="1">
    <citation type="submission" date="2022-03" db="EMBL/GenBank/DDBJ databases">
        <authorList>
            <person name="Martin H S."/>
        </authorList>
    </citation>
    <scope>NUCLEOTIDE SEQUENCE</scope>
</reference>
<proteinExistence type="predicted"/>
<keyword evidence="2" id="KW-1185">Reference proteome</keyword>
<evidence type="ECO:0000313" key="1">
    <source>
        <dbReference type="EMBL" id="CAH2036015.1"/>
    </source>
</evidence>
<dbReference type="EMBL" id="OW152813">
    <property type="protein sequence ID" value="CAH2036015.1"/>
    <property type="molecule type" value="Genomic_DNA"/>
</dbReference>
<dbReference type="Proteomes" id="UP000837857">
    <property type="component" value="Chromosome 1"/>
</dbReference>
<evidence type="ECO:0000313" key="2">
    <source>
        <dbReference type="Proteomes" id="UP000837857"/>
    </source>
</evidence>